<protein>
    <recommendedName>
        <fullName evidence="3">DUF2891 domain-containing protein</fullName>
    </recommendedName>
</protein>
<evidence type="ECO:0008006" key="3">
    <source>
        <dbReference type="Google" id="ProtNLM"/>
    </source>
</evidence>
<evidence type="ECO:0000313" key="1">
    <source>
        <dbReference type="EMBL" id="QDU56947.1"/>
    </source>
</evidence>
<dbReference type="Pfam" id="PF11199">
    <property type="entry name" value="DUF2891"/>
    <property type="match status" value="1"/>
</dbReference>
<dbReference type="AlphaFoldDB" id="A0A518AQF7"/>
<keyword evidence="2" id="KW-1185">Reference proteome</keyword>
<sequence length="234" mass="26559">MYGWAWTLRLAAELRTWDHPQASKWADALQPLETRIVALTKDYLPKLTYPIRTGVHPDTAFALSQIYDYSLVVEDKQLTALVREYALTKYQSDHDYPGHFEPSGEDFFSPSWNEADLMRRMLPPQEFAEWLDRFLPGLESTDSNVANLLQPVVVSDVTDPKIVHLAGLNLSRAWTQNGVLSVLPAADPRRTVLAESVDRHTQGGLKYVFSGHYEGEHWLATFAVYRLTNVGIAE</sequence>
<dbReference type="EMBL" id="CP036278">
    <property type="protein sequence ID" value="QDU56947.1"/>
    <property type="molecule type" value="Genomic_DNA"/>
</dbReference>
<gene>
    <name evidence="1" type="ORF">Pan181_31590</name>
</gene>
<reference evidence="1 2" key="1">
    <citation type="submission" date="2019-02" db="EMBL/GenBank/DDBJ databases">
        <title>Deep-cultivation of Planctomycetes and their phenomic and genomic characterization uncovers novel biology.</title>
        <authorList>
            <person name="Wiegand S."/>
            <person name="Jogler M."/>
            <person name="Boedeker C."/>
            <person name="Pinto D."/>
            <person name="Vollmers J."/>
            <person name="Rivas-Marin E."/>
            <person name="Kohn T."/>
            <person name="Peeters S.H."/>
            <person name="Heuer A."/>
            <person name="Rast P."/>
            <person name="Oberbeckmann S."/>
            <person name="Bunk B."/>
            <person name="Jeske O."/>
            <person name="Meyerdierks A."/>
            <person name="Storesund J.E."/>
            <person name="Kallscheuer N."/>
            <person name="Luecker S."/>
            <person name="Lage O.M."/>
            <person name="Pohl T."/>
            <person name="Merkel B.J."/>
            <person name="Hornburger P."/>
            <person name="Mueller R.-W."/>
            <person name="Bruemmer F."/>
            <person name="Labrenz M."/>
            <person name="Spormann A.M."/>
            <person name="Op den Camp H."/>
            <person name="Overmann J."/>
            <person name="Amann R."/>
            <person name="Jetten M.S.M."/>
            <person name="Mascher T."/>
            <person name="Medema M.H."/>
            <person name="Devos D.P."/>
            <person name="Kaster A.-K."/>
            <person name="Ovreas L."/>
            <person name="Rohde M."/>
            <person name="Galperin M.Y."/>
            <person name="Jogler C."/>
        </authorList>
    </citation>
    <scope>NUCLEOTIDE SEQUENCE [LARGE SCALE GENOMIC DNA]</scope>
    <source>
        <strain evidence="1 2">Pan181</strain>
    </source>
</reference>
<accession>A0A518AQF7</accession>
<evidence type="ECO:0000313" key="2">
    <source>
        <dbReference type="Proteomes" id="UP000315750"/>
    </source>
</evidence>
<organism evidence="1 2">
    <name type="scientific">Aeoliella mucimassa</name>
    <dbReference type="NCBI Taxonomy" id="2527972"/>
    <lineage>
        <taxon>Bacteria</taxon>
        <taxon>Pseudomonadati</taxon>
        <taxon>Planctomycetota</taxon>
        <taxon>Planctomycetia</taxon>
        <taxon>Pirellulales</taxon>
        <taxon>Lacipirellulaceae</taxon>
        <taxon>Aeoliella</taxon>
    </lineage>
</organism>
<proteinExistence type="predicted"/>
<dbReference type="InterPro" id="IPR021365">
    <property type="entry name" value="DUF2891"/>
</dbReference>
<dbReference type="KEGG" id="amuc:Pan181_31590"/>
<dbReference type="Proteomes" id="UP000315750">
    <property type="component" value="Chromosome"/>
</dbReference>
<name>A0A518AQF7_9BACT</name>